<proteinExistence type="predicted"/>
<organism evidence="1">
    <name type="scientific">Rouxiella sp. WC2420</name>
    <dbReference type="NCBI Taxonomy" id="3234145"/>
    <lineage>
        <taxon>Bacteria</taxon>
        <taxon>Pseudomonadati</taxon>
        <taxon>Pseudomonadota</taxon>
        <taxon>Gammaproteobacteria</taxon>
        <taxon>Enterobacterales</taxon>
        <taxon>Yersiniaceae</taxon>
        <taxon>Rouxiella</taxon>
    </lineage>
</organism>
<dbReference type="InterPro" id="IPR056510">
    <property type="entry name" value="WapI"/>
</dbReference>
<reference evidence="1" key="1">
    <citation type="submission" date="2024-07" db="EMBL/GenBank/DDBJ databases">
        <authorList>
            <person name="Biller S.J."/>
        </authorList>
    </citation>
    <scope>NUCLEOTIDE SEQUENCE</scope>
    <source>
        <strain evidence="1">WC2420</strain>
    </source>
</reference>
<evidence type="ECO:0000313" key="1">
    <source>
        <dbReference type="EMBL" id="XDU71097.1"/>
    </source>
</evidence>
<dbReference type="RefSeq" id="WP_369788474.1">
    <property type="nucleotide sequence ID" value="NZ_CP165628.1"/>
</dbReference>
<accession>A0AB39VN22</accession>
<sequence>MINIQSGTKLLKLAPYERIPEPECADYDRIMVWVEFSIPQLKTQFSAEFMAGDLETIKEELIGLYQSLKNQKKSDKIVFSSVFEQVMLTFYPDESTGSVALEMVLKPENNVESITLTDLIGIDESYFPALLNDLDELINWQN</sequence>
<evidence type="ECO:0008006" key="2">
    <source>
        <dbReference type="Google" id="ProtNLM"/>
    </source>
</evidence>
<protein>
    <recommendedName>
        <fullName evidence="2">DUF1795 domain-containing protein</fullName>
    </recommendedName>
</protein>
<name>A0AB39VN22_9GAMM</name>
<gene>
    <name evidence="1" type="ORF">AB3G37_16225</name>
</gene>
<dbReference type="EMBL" id="CP165628">
    <property type="protein sequence ID" value="XDU71097.1"/>
    <property type="molecule type" value="Genomic_DNA"/>
</dbReference>
<dbReference type="AlphaFoldDB" id="A0AB39VN22"/>
<dbReference type="Pfam" id="PF24716">
    <property type="entry name" value="WapI"/>
    <property type="match status" value="1"/>
</dbReference>